<evidence type="ECO:0008006" key="3">
    <source>
        <dbReference type="Google" id="ProtNLM"/>
    </source>
</evidence>
<dbReference type="PANTHER" id="PTHR33103">
    <property type="entry name" value="OS01G0153900 PROTEIN"/>
    <property type="match status" value="1"/>
</dbReference>
<dbReference type="InterPro" id="IPR007750">
    <property type="entry name" value="DUF674"/>
</dbReference>
<dbReference type="Proteomes" id="UP001642360">
    <property type="component" value="Unassembled WGS sequence"/>
</dbReference>
<dbReference type="Pfam" id="PF05056">
    <property type="entry name" value="DUF674"/>
    <property type="match status" value="1"/>
</dbReference>
<comment type="caution">
    <text evidence="1">The sequence shown here is derived from an EMBL/GenBank/DDBJ whole genome shotgun (WGS) entry which is preliminary data.</text>
</comment>
<name>A0ABC8U5C9_9AQUA</name>
<evidence type="ECO:0000313" key="1">
    <source>
        <dbReference type="EMBL" id="CAK9176525.1"/>
    </source>
</evidence>
<dbReference type="PANTHER" id="PTHR33103:SF19">
    <property type="entry name" value="OS09G0544700 PROTEIN"/>
    <property type="match status" value="1"/>
</dbReference>
<dbReference type="EMBL" id="CAUOFW020006835">
    <property type="protein sequence ID" value="CAK9176525.1"/>
    <property type="molecule type" value="Genomic_DNA"/>
</dbReference>
<protein>
    <recommendedName>
        <fullName evidence="3">DUF674 domain-containing protein</fullName>
    </recommendedName>
</protein>
<keyword evidence="2" id="KW-1185">Reference proteome</keyword>
<proteinExistence type="predicted"/>
<sequence>MAASKVSLKLLVDTKNHKVLFAEAGKDFVDFLFNLLSLPVGTVIKLLTKQSMVGSLGNLYDSIENLSEIYMQPNQDKDSVLNPKVFAAGAPIFLLDIVSVVKTKKFYRCSNYHNHLYIADEPGAVCPNCRNSMSCEVPYVPRAVAKDKEVAVAGDQGGYVKGVVTYMVTDDLVVQPISTISIVALLKKFNVKEVGALEERVVHLGMKEGLKLLKASLKCKMVLTRVFVMETLP</sequence>
<reference evidence="1 2" key="1">
    <citation type="submission" date="2024-02" db="EMBL/GenBank/DDBJ databases">
        <authorList>
            <person name="Vignale AGUSTIN F."/>
            <person name="Sosa J E."/>
            <person name="Modenutti C."/>
        </authorList>
    </citation>
    <scope>NUCLEOTIDE SEQUENCE [LARGE SCALE GENOMIC DNA]</scope>
</reference>
<gene>
    <name evidence="1" type="ORF">ILEXP_LOCUS46377</name>
</gene>
<organism evidence="1 2">
    <name type="scientific">Ilex paraguariensis</name>
    <name type="common">yerba mate</name>
    <dbReference type="NCBI Taxonomy" id="185542"/>
    <lineage>
        <taxon>Eukaryota</taxon>
        <taxon>Viridiplantae</taxon>
        <taxon>Streptophyta</taxon>
        <taxon>Embryophyta</taxon>
        <taxon>Tracheophyta</taxon>
        <taxon>Spermatophyta</taxon>
        <taxon>Magnoliopsida</taxon>
        <taxon>eudicotyledons</taxon>
        <taxon>Gunneridae</taxon>
        <taxon>Pentapetalae</taxon>
        <taxon>asterids</taxon>
        <taxon>campanulids</taxon>
        <taxon>Aquifoliales</taxon>
        <taxon>Aquifoliaceae</taxon>
        <taxon>Ilex</taxon>
    </lineage>
</organism>
<accession>A0ABC8U5C9</accession>
<evidence type="ECO:0000313" key="2">
    <source>
        <dbReference type="Proteomes" id="UP001642360"/>
    </source>
</evidence>
<dbReference type="AlphaFoldDB" id="A0ABC8U5C9"/>